<evidence type="ECO:0000256" key="1">
    <source>
        <dbReference type="SAM" id="SignalP"/>
    </source>
</evidence>
<name>A0ABW2A5W4_9GAMM</name>
<dbReference type="RefSeq" id="WP_379911202.1">
    <property type="nucleotide sequence ID" value="NZ_JBHSWE010000001.1"/>
</dbReference>
<sequence length="97" mass="10006">MKVNIGALLLTGGLTLAANAMAFEPSKPECIAPAKPGGGFDLTCRVISNGFADADLLETPMAVTFMPGALAPWPTTISTPAVRMTAMRWSPSVPGLC</sequence>
<keyword evidence="3" id="KW-1185">Reference proteome</keyword>
<comment type="caution">
    <text evidence="2">The sequence shown here is derived from an EMBL/GenBank/DDBJ whole genome shotgun (WGS) entry which is preliminary data.</text>
</comment>
<evidence type="ECO:0000313" key="2">
    <source>
        <dbReference type="EMBL" id="MFC6672783.1"/>
    </source>
</evidence>
<proteinExistence type="predicted"/>
<dbReference type="Proteomes" id="UP001596422">
    <property type="component" value="Unassembled WGS sequence"/>
</dbReference>
<reference evidence="3" key="1">
    <citation type="journal article" date="2019" name="Int. J. Syst. Evol. Microbiol.">
        <title>The Global Catalogue of Microorganisms (GCM) 10K type strain sequencing project: providing services to taxonomists for standard genome sequencing and annotation.</title>
        <authorList>
            <consortium name="The Broad Institute Genomics Platform"/>
            <consortium name="The Broad Institute Genome Sequencing Center for Infectious Disease"/>
            <person name="Wu L."/>
            <person name="Ma J."/>
        </authorList>
    </citation>
    <scope>NUCLEOTIDE SEQUENCE [LARGE SCALE GENOMIC DNA]</scope>
    <source>
        <strain evidence="3">NBRC 111756</strain>
    </source>
</reference>
<keyword evidence="1" id="KW-0732">Signal</keyword>
<accession>A0ABW2A5W4</accession>
<protein>
    <submittedName>
        <fullName evidence="2">Uncharacterized protein</fullName>
    </submittedName>
</protein>
<feature type="signal peptide" evidence="1">
    <location>
        <begin position="1"/>
        <end position="22"/>
    </location>
</feature>
<dbReference type="InterPro" id="IPR042100">
    <property type="entry name" value="Bug_dom1"/>
</dbReference>
<dbReference type="Gene3D" id="3.40.190.150">
    <property type="entry name" value="Bordetella uptake gene, domain 1"/>
    <property type="match status" value="1"/>
</dbReference>
<gene>
    <name evidence="2" type="ORF">ACFQDL_23910</name>
</gene>
<evidence type="ECO:0000313" key="3">
    <source>
        <dbReference type="Proteomes" id="UP001596422"/>
    </source>
</evidence>
<dbReference type="EMBL" id="JBHSWE010000001">
    <property type="protein sequence ID" value="MFC6672783.1"/>
    <property type="molecule type" value="Genomic_DNA"/>
</dbReference>
<organism evidence="2 3">
    <name type="scientific">Marinobacterium aestuariivivens</name>
    <dbReference type="NCBI Taxonomy" id="1698799"/>
    <lineage>
        <taxon>Bacteria</taxon>
        <taxon>Pseudomonadati</taxon>
        <taxon>Pseudomonadota</taxon>
        <taxon>Gammaproteobacteria</taxon>
        <taxon>Oceanospirillales</taxon>
        <taxon>Oceanospirillaceae</taxon>
        <taxon>Marinobacterium</taxon>
    </lineage>
</organism>
<feature type="chain" id="PRO_5045732288" evidence="1">
    <location>
        <begin position="23"/>
        <end position="97"/>
    </location>
</feature>